<comment type="similarity">
    <text evidence="1">Belongs to the AfsR/DnrI/RedD regulatory family.</text>
</comment>
<dbReference type="SMART" id="SM01043">
    <property type="entry name" value="BTAD"/>
    <property type="match status" value="1"/>
</dbReference>
<name>A0A9X2VMU0_9PSEU</name>
<dbReference type="InterPro" id="IPR016032">
    <property type="entry name" value="Sig_transdc_resp-reg_C-effctor"/>
</dbReference>
<protein>
    <submittedName>
        <fullName evidence="7">Tetratricopeptide repeat protein</fullName>
    </submittedName>
</protein>
<dbReference type="InterPro" id="IPR005158">
    <property type="entry name" value="BTAD"/>
</dbReference>
<dbReference type="CDD" id="cd15831">
    <property type="entry name" value="BTAD"/>
    <property type="match status" value="1"/>
</dbReference>
<comment type="caution">
    <text evidence="7">The sequence shown here is derived from an EMBL/GenBank/DDBJ whole genome shotgun (WGS) entry which is preliminary data.</text>
</comment>
<evidence type="ECO:0000256" key="1">
    <source>
        <dbReference type="ARBA" id="ARBA00005820"/>
    </source>
</evidence>
<dbReference type="GO" id="GO:0003677">
    <property type="term" value="F:DNA binding"/>
    <property type="evidence" value="ECO:0007669"/>
    <property type="project" value="UniProtKB-UniRule"/>
</dbReference>
<dbReference type="Proteomes" id="UP001141259">
    <property type="component" value="Unassembled WGS sequence"/>
</dbReference>
<accession>A0A9X2VMU0</accession>
<evidence type="ECO:0000256" key="3">
    <source>
        <dbReference type="ARBA" id="ARBA00023125"/>
    </source>
</evidence>
<evidence type="ECO:0000256" key="4">
    <source>
        <dbReference type="ARBA" id="ARBA00023163"/>
    </source>
</evidence>
<dbReference type="InterPro" id="IPR011990">
    <property type="entry name" value="TPR-like_helical_dom_sf"/>
</dbReference>
<evidence type="ECO:0000313" key="7">
    <source>
        <dbReference type="EMBL" id="MCS7478912.1"/>
    </source>
</evidence>
<dbReference type="InterPro" id="IPR036388">
    <property type="entry name" value="WH-like_DNA-bd_sf"/>
</dbReference>
<evidence type="ECO:0000256" key="5">
    <source>
        <dbReference type="PROSITE-ProRule" id="PRU01091"/>
    </source>
</evidence>
<feature type="domain" description="OmpR/PhoB-type" evidence="6">
    <location>
        <begin position="1"/>
        <end position="87"/>
    </location>
</feature>
<dbReference type="AlphaFoldDB" id="A0A9X2VMU0"/>
<sequence>MRFRLLGPLEVTQGVSPLPIRAGRQRAVLAALLVDANRMVPLDVLVARVWDGDPPGRTALHNLIMRLRQTLGATVIRTRSDGYLIEVAETDLDLRHFDALVQRAKAATDPGRVSALLTEALALWRGEPLADVPSERLRREVVPGLLERKLAATEQRVEADLALGRHHDLVAELRELTDRHPLREHFWGQLMLALDGSGRQAEALECYRRVAKVLAEELGIDPGPALREVRQRILTGPAPLPTSDAQVPRQLPRRTPHFVGRAAELAALTRFRGLTGETVVISAINGGGGIGKTTLAVHWAHESRAEFPDGQLYVNLRGFDGKSEPMDPAEAVRGFLDAFAVPPDRIPAGLDAQAALYRGLLADRRVLVVLDNARDADQVRPLLPASPTCLVLVTSRAQLTGLVAREGARPIPLDLLSTAEATDLLTHHLGRDRVAAEPEAVAELVDRCAHLPLAVALMAARAAVNPRLGLRALADDLRDERTRLDALDSDDPANGTRAVFSYSYRRLSPPAARLFRLLGTAPGPDISFAAAASLAGLSAAEVRPVLEELVTARLVGQPTPTRLALHDLLRAYAAEQHDDERHDATRRLLDHYLHTALAACARLYPHRIPLTPADPAPGTTPEEVAGPDQALAWYGAEHHVLPAAVDLAAATGFDRHAHRLAWSLASYLNQFGHHHEWARTQRVAISAAERVGDDDSRAEAHISLGQACGRAGDFTRAHAELSTALTLYLRLGNAAGQAAAHGSLAWACRFLDRHEDYLEHSLRSAELYRITGRKEGECRALNAIAFYYIDLGDYERSLVHGHQALAIAEEVGDLDSEANLRDTVGVAYHRLGDHVRAVEHLRRAASLCVEHCSHDDQVTIFGSLGDALHASGDPAEARQAWQRALDLAKNLPGADVDQLRAKLRGS</sequence>
<dbReference type="PRINTS" id="PR00364">
    <property type="entry name" value="DISEASERSIST"/>
</dbReference>
<keyword evidence="3 5" id="KW-0238">DNA-binding</keyword>
<dbReference type="InterPro" id="IPR027417">
    <property type="entry name" value="P-loop_NTPase"/>
</dbReference>
<dbReference type="Pfam" id="PF03704">
    <property type="entry name" value="BTAD"/>
    <property type="match status" value="1"/>
</dbReference>
<dbReference type="SUPFAM" id="SSF48452">
    <property type="entry name" value="TPR-like"/>
    <property type="match status" value="2"/>
</dbReference>
<dbReference type="SMART" id="SM00028">
    <property type="entry name" value="TPR"/>
    <property type="match status" value="5"/>
</dbReference>
<dbReference type="PROSITE" id="PS51755">
    <property type="entry name" value="OMPR_PHOB"/>
    <property type="match status" value="1"/>
</dbReference>
<organism evidence="7 8">
    <name type="scientific">Umezawaea endophytica</name>
    <dbReference type="NCBI Taxonomy" id="1654476"/>
    <lineage>
        <taxon>Bacteria</taxon>
        <taxon>Bacillati</taxon>
        <taxon>Actinomycetota</taxon>
        <taxon>Actinomycetes</taxon>
        <taxon>Pseudonocardiales</taxon>
        <taxon>Pseudonocardiaceae</taxon>
        <taxon>Umezawaea</taxon>
    </lineage>
</organism>
<feature type="DNA-binding region" description="OmpR/PhoB-type" evidence="5">
    <location>
        <begin position="1"/>
        <end position="87"/>
    </location>
</feature>
<dbReference type="EMBL" id="JANYMP010000008">
    <property type="protein sequence ID" value="MCS7478912.1"/>
    <property type="molecule type" value="Genomic_DNA"/>
</dbReference>
<dbReference type="InterPro" id="IPR019734">
    <property type="entry name" value="TPR_rpt"/>
</dbReference>
<dbReference type="PANTHER" id="PTHR35807:SF1">
    <property type="entry name" value="TRANSCRIPTIONAL REGULATOR REDD"/>
    <property type="match status" value="1"/>
</dbReference>
<dbReference type="PANTHER" id="PTHR35807">
    <property type="entry name" value="TRANSCRIPTIONAL REGULATOR REDD-RELATED"/>
    <property type="match status" value="1"/>
</dbReference>
<keyword evidence="2" id="KW-0805">Transcription regulation</keyword>
<keyword evidence="8" id="KW-1185">Reference proteome</keyword>
<dbReference type="SUPFAM" id="SSF52540">
    <property type="entry name" value="P-loop containing nucleoside triphosphate hydrolases"/>
    <property type="match status" value="1"/>
</dbReference>
<dbReference type="SUPFAM" id="SSF46894">
    <property type="entry name" value="C-terminal effector domain of the bipartite response regulators"/>
    <property type="match status" value="1"/>
</dbReference>
<reference evidence="7" key="1">
    <citation type="submission" date="2022-08" db="EMBL/GenBank/DDBJ databases">
        <authorList>
            <person name="Tistechok S."/>
            <person name="Samborskyy M."/>
            <person name="Roman I."/>
        </authorList>
    </citation>
    <scope>NUCLEOTIDE SEQUENCE</scope>
    <source>
        <strain evidence="7">DSM 103496</strain>
    </source>
</reference>
<dbReference type="Gene3D" id="1.10.10.10">
    <property type="entry name" value="Winged helix-like DNA-binding domain superfamily/Winged helix DNA-binding domain"/>
    <property type="match status" value="1"/>
</dbReference>
<proteinExistence type="inferred from homology"/>
<gene>
    <name evidence="7" type="ORF">NZH93_18790</name>
</gene>
<dbReference type="Gene3D" id="1.25.40.10">
    <property type="entry name" value="Tetratricopeptide repeat domain"/>
    <property type="match status" value="3"/>
</dbReference>
<evidence type="ECO:0000313" key="8">
    <source>
        <dbReference type="Proteomes" id="UP001141259"/>
    </source>
</evidence>
<dbReference type="RefSeq" id="WP_259624412.1">
    <property type="nucleotide sequence ID" value="NZ_JANYMP010000008.1"/>
</dbReference>
<dbReference type="GO" id="GO:0000160">
    <property type="term" value="P:phosphorelay signal transduction system"/>
    <property type="evidence" value="ECO:0007669"/>
    <property type="project" value="InterPro"/>
</dbReference>
<evidence type="ECO:0000259" key="6">
    <source>
        <dbReference type="PROSITE" id="PS51755"/>
    </source>
</evidence>
<keyword evidence="4" id="KW-0804">Transcription</keyword>
<dbReference type="GO" id="GO:0043531">
    <property type="term" value="F:ADP binding"/>
    <property type="evidence" value="ECO:0007669"/>
    <property type="project" value="InterPro"/>
</dbReference>
<dbReference type="Pfam" id="PF13424">
    <property type="entry name" value="TPR_12"/>
    <property type="match status" value="1"/>
</dbReference>
<dbReference type="InterPro" id="IPR001867">
    <property type="entry name" value="OmpR/PhoB-type_DNA-bd"/>
</dbReference>
<dbReference type="SMART" id="SM00862">
    <property type="entry name" value="Trans_reg_C"/>
    <property type="match status" value="1"/>
</dbReference>
<evidence type="ECO:0000256" key="2">
    <source>
        <dbReference type="ARBA" id="ARBA00023015"/>
    </source>
</evidence>
<dbReference type="GO" id="GO:0006355">
    <property type="term" value="P:regulation of DNA-templated transcription"/>
    <property type="evidence" value="ECO:0007669"/>
    <property type="project" value="InterPro"/>
</dbReference>
<dbReference type="InterPro" id="IPR051677">
    <property type="entry name" value="AfsR-DnrI-RedD_regulator"/>
</dbReference>